<accession>A0A2Z6N619</accession>
<evidence type="ECO:0000259" key="2">
    <source>
        <dbReference type="PROSITE" id="PS50102"/>
    </source>
</evidence>
<dbReference type="GO" id="GO:0003723">
    <property type="term" value="F:RNA binding"/>
    <property type="evidence" value="ECO:0007669"/>
    <property type="project" value="UniProtKB-UniRule"/>
</dbReference>
<dbReference type="InterPro" id="IPR035979">
    <property type="entry name" value="RBD_domain_sf"/>
</dbReference>
<keyword evidence="1" id="KW-0694">RNA-binding</keyword>
<dbReference type="EMBL" id="DF973675">
    <property type="protein sequence ID" value="GAU37543.1"/>
    <property type="molecule type" value="Genomic_DNA"/>
</dbReference>
<dbReference type="Proteomes" id="UP000242715">
    <property type="component" value="Unassembled WGS sequence"/>
</dbReference>
<sequence length="142" mass="16646">MGEENEWKTVNRRRSAKQLIPDIATSGRNFRGDHSRETTYFFTDIPDSFGAKAMLNVFQNYGNIIEVVIPAKKDKRGRRFDFARFVNVRDTRSFGLYLDTIIIGRDKIRVNLPRFQRDKGVQLKEAINPMRMQYVMAVLRIN</sequence>
<evidence type="ECO:0000313" key="3">
    <source>
        <dbReference type="EMBL" id="GAU37543.1"/>
    </source>
</evidence>
<evidence type="ECO:0000256" key="1">
    <source>
        <dbReference type="PROSITE-ProRule" id="PRU00176"/>
    </source>
</evidence>
<reference evidence="4" key="1">
    <citation type="journal article" date="2017" name="Front. Plant Sci.">
        <title>Climate Clever Clovers: New Paradigm to Reduce the Environmental Footprint of Ruminants by Breeding Low Methanogenic Forages Utilizing Haplotype Variation.</title>
        <authorList>
            <person name="Kaur P."/>
            <person name="Appels R."/>
            <person name="Bayer P.E."/>
            <person name="Keeble-Gagnere G."/>
            <person name="Wang J."/>
            <person name="Hirakawa H."/>
            <person name="Shirasawa K."/>
            <person name="Vercoe P."/>
            <person name="Stefanova K."/>
            <person name="Durmic Z."/>
            <person name="Nichols P."/>
            <person name="Revell C."/>
            <person name="Isobe S.N."/>
            <person name="Edwards D."/>
            <person name="Erskine W."/>
        </authorList>
    </citation>
    <scope>NUCLEOTIDE SEQUENCE [LARGE SCALE GENOMIC DNA]</scope>
    <source>
        <strain evidence="4">cv. Daliak</strain>
    </source>
</reference>
<keyword evidence="4" id="KW-1185">Reference proteome</keyword>
<evidence type="ECO:0000313" key="4">
    <source>
        <dbReference type="Proteomes" id="UP000242715"/>
    </source>
</evidence>
<gene>
    <name evidence="3" type="ORF">TSUD_369910</name>
</gene>
<dbReference type="Gene3D" id="3.30.70.330">
    <property type="match status" value="1"/>
</dbReference>
<name>A0A2Z6N619_TRISU</name>
<dbReference type="AlphaFoldDB" id="A0A2Z6N619"/>
<feature type="domain" description="RRM" evidence="2">
    <location>
        <begin position="38"/>
        <end position="115"/>
    </location>
</feature>
<dbReference type="InterPro" id="IPR012677">
    <property type="entry name" value="Nucleotide-bd_a/b_plait_sf"/>
</dbReference>
<organism evidence="3 4">
    <name type="scientific">Trifolium subterraneum</name>
    <name type="common">Subterranean clover</name>
    <dbReference type="NCBI Taxonomy" id="3900"/>
    <lineage>
        <taxon>Eukaryota</taxon>
        <taxon>Viridiplantae</taxon>
        <taxon>Streptophyta</taxon>
        <taxon>Embryophyta</taxon>
        <taxon>Tracheophyta</taxon>
        <taxon>Spermatophyta</taxon>
        <taxon>Magnoliopsida</taxon>
        <taxon>eudicotyledons</taxon>
        <taxon>Gunneridae</taxon>
        <taxon>Pentapetalae</taxon>
        <taxon>rosids</taxon>
        <taxon>fabids</taxon>
        <taxon>Fabales</taxon>
        <taxon>Fabaceae</taxon>
        <taxon>Papilionoideae</taxon>
        <taxon>50 kb inversion clade</taxon>
        <taxon>NPAAA clade</taxon>
        <taxon>Hologalegina</taxon>
        <taxon>IRL clade</taxon>
        <taxon>Trifolieae</taxon>
        <taxon>Trifolium</taxon>
    </lineage>
</organism>
<protein>
    <recommendedName>
        <fullName evidence="2">RRM domain-containing protein</fullName>
    </recommendedName>
</protein>
<dbReference type="SUPFAM" id="SSF54928">
    <property type="entry name" value="RNA-binding domain, RBD"/>
    <property type="match status" value="1"/>
</dbReference>
<dbReference type="PROSITE" id="PS50102">
    <property type="entry name" value="RRM"/>
    <property type="match status" value="1"/>
</dbReference>
<proteinExistence type="predicted"/>
<dbReference type="InterPro" id="IPR000504">
    <property type="entry name" value="RRM_dom"/>
</dbReference>
<dbReference type="OrthoDB" id="1436484at2759"/>